<evidence type="ECO:0000256" key="2">
    <source>
        <dbReference type="ARBA" id="ARBA00023125"/>
    </source>
</evidence>
<dbReference type="PROSITE" id="PS50048">
    <property type="entry name" value="ZN2_CY6_FUNGAL_2"/>
    <property type="match status" value="1"/>
</dbReference>
<feature type="domain" description="Zn(2)-C6 fungal-type" evidence="5">
    <location>
        <begin position="25"/>
        <end position="55"/>
    </location>
</feature>
<keyword evidence="1" id="KW-0805">Transcription regulation</keyword>
<evidence type="ECO:0000259" key="5">
    <source>
        <dbReference type="PROSITE" id="PS50048"/>
    </source>
</evidence>
<keyword evidence="3" id="KW-0804">Transcription</keyword>
<dbReference type="EMBL" id="JAQJAN010000006">
    <property type="protein sequence ID" value="KAJ5727897.1"/>
    <property type="molecule type" value="Genomic_DNA"/>
</dbReference>
<evidence type="ECO:0000256" key="1">
    <source>
        <dbReference type="ARBA" id="ARBA00023015"/>
    </source>
</evidence>
<dbReference type="Proteomes" id="UP001215712">
    <property type="component" value="Unassembled WGS sequence"/>
</dbReference>
<accession>A0AAD6HNI6</accession>
<protein>
    <recommendedName>
        <fullName evidence="5">Zn(2)-C6 fungal-type domain-containing protein</fullName>
    </recommendedName>
</protein>
<reference evidence="6" key="1">
    <citation type="journal article" date="2023" name="IMA Fungus">
        <title>Comparative genomic study of the Penicillium genus elucidates a diverse pangenome and 15 lateral gene transfer events.</title>
        <authorList>
            <person name="Petersen C."/>
            <person name="Sorensen T."/>
            <person name="Nielsen M.R."/>
            <person name="Sondergaard T.E."/>
            <person name="Sorensen J.L."/>
            <person name="Fitzpatrick D.A."/>
            <person name="Frisvad J.C."/>
            <person name="Nielsen K.L."/>
        </authorList>
    </citation>
    <scope>NUCLEOTIDE SEQUENCE</scope>
    <source>
        <strain evidence="6">IBT 17514</strain>
    </source>
</reference>
<dbReference type="InterPro" id="IPR053157">
    <property type="entry name" value="Sterol_Uptake_Regulator"/>
</dbReference>
<keyword evidence="7" id="KW-1185">Reference proteome</keyword>
<name>A0AAD6HNI6_9EURO</name>
<dbReference type="SUPFAM" id="SSF57701">
    <property type="entry name" value="Zn2/Cys6 DNA-binding domain"/>
    <property type="match status" value="1"/>
</dbReference>
<dbReference type="GO" id="GO:0001228">
    <property type="term" value="F:DNA-binding transcription activator activity, RNA polymerase II-specific"/>
    <property type="evidence" value="ECO:0007669"/>
    <property type="project" value="TreeGrafter"/>
</dbReference>
<comment type="caution">
    <text evidence="6">The sequence shown here is derived from an EMBL/GenBank/DDBJ whole genome shotgun (WGS) entry which is preliminary data.</text>
</comment>
<dbReference type="PANTHER" id="PTHR47784:SF9">
    <property type="entry name" value="ZN(II)2CYS6 TRANSCRIPTION FACTOR (EUROFUNG)"/>
    <property type="match status" value="1"/>
</dbReference>
<dbReference type="SMART" id="SM00066">
    <property type="entry name" value="GAL4"/>
    <property type="match status" value="1"/>
</dbReference>
<evidence type="ECO:0000313" key="6">
    <source>
        <dbReference type="EMBL" id="KAJ5727897.1"/>
    </source>
</evidence>
<dbReference type="Gene3D" id="4.10.240.10">
    <property type="entry name" value="Zn(2)-C6 fungal-type DNA-binding domain"/>
    <property type="match status" value="1"/>
</dbReference>
<evidence type="ECO:0000256" key="3">
    <source>
        <dbReference type="ARBA" id="ARBA00023163"/>
    </source>
</evidence>
<dbReference type="PROSITE" id="PS00463">
    <property type="entry name" value="ZN2_CY6_FUNGAL_1"/>
    <property type="match status" value="1"/>
</dbReference>
<dbReference type="InterPro" id="IPR036864">
    <property type="entry name" value="Zn2-C6_fun-type_DNA-bd_sf"/>
</dbReference>
<proteinExistence type="predicted"/>
<keyword evidence="2" id="KW-0238">DNA-binding</keyword>
<dbReference type="InterPro" id="IPR001138">
    <property type="entry name" value="Zn2Cys6_DnaBD"/>
</dbReference>
<dbReference type="Pfam" id="PF00172">
    <property type="entry name" value="Zn_clus"/>
    <property type="match status" value="1"/>
</dbReference>
<evidence type="ECO:0000313" key="7">
    <source>
        <dbReference type="Proteomes" id="UP001215712"/>
    </source>
</evidence>
<sequence length="417" mass="47418">MPSKRSAFGDLDPRRRRAHTKSRHGCRNCKLRRIKCDEQQPQCQKCASFGVLCNYSSAQGPDLQPAWQEAQMRTNELFFGQGVFSSKPQIIELSTFPVITVGRGHGSFTMDQESLARLNRFQTRTVYSFGTESALKIYQNDVVQLALEHPFLMHVILAITAIHDRHLLPAPKNATRSLTEVYHGAKGAALLAEKLSRPIVYADRDALWSTAAMIGVATMTSIEASNPMAAWPMKPVESTDLGWLNLSAGKEAIWRVTNPLRPDSIFYRMADDYRALRNPPRFREIPDIPKEFVDLCSLDGSTPLEQNPYYVAVSLVADLLEFESSSSRTEDSLPRYVSFLGIMPSDFRSLLYSKDPRALLLFAYWYSFVDASRWWIARRAWLECQSICIYLDRYHASDSKIQALLERPKKRCGLTMD</sequence>
<dbReference type="AlphaFoldDB" id="A0AAD6HNI6"/>
<gene>
    <name evidence="6" type="ORF">N7493_005717</name>
</gene>
<dbReference type="CDD" id="cd00067">
    <property type="entry name" value="GAL4"/>
    <property type="match status" value="1"/>
</dbReference>
<organism evidence="6 7">
    <name type="scientific">Penicillium malachiteum</name>
    <dbReference type="NCBI Taxonomy" id="1324776"/>
    <lineage>
        <taxon>Eukaryota</taxon>
        <taxon>Fungi</taxon>
        <taxon>Dikarya</taxon>
        <taxon>Ascomycota</taxon>
        <taxon>Pezizomycotina</taxon>
        <taxon>Eurotiomycetes</taxon>
        <taxon>Eurotiomycetidae</taxon>
        <taxon>Eurotiales</taxon>
        <taxon>Aspergillaceae</taxon>
        <taxon>Penicillium</taxon>
    </lineage>
</organism>
<dbReference type="GO" id="GO:0008270">
    <property type="term" value="F:zinc ion binding"/>
    <property type="evidence" value="ECO:0007669"/>
    <property type="project" value="InterPro"/>
</dbReference>
<keyword evidence="4" id="KW-0539">Nucleus</keyword>
<reference evidence="6" key="2">
    <citation type="submission" date="2023-01" db="EMBL/GenBank/DDBJ databases">
        <authorList>
            <person name="Petersen C."/>
        </authorList>
    </citation>
    <scope>NUCLEOTIDE SEQUENCE</scope>
    <source>
        <strain evidence="6">IBT 17514</strain>
    </source>
</reference>
<dbReference type="PANTHER" id="PTHR47784">
    <property type="entry name" value="STEROL UPTAKE CONTROL PROTEIN 2"/>
    <property type="match status" value="1"/>
</dbReference>
<evidence type="ECO:0000256" key="4">
    <source>
        <dbReference type="ARBA" id="ARBA00023242"/>
    </source>
</evidence>
<dbReference type="GO" id="GO:0003677">
    <property type="term" value="F:DNA binding"/>
    <property type="evidence" value="ECO:0007669"/>
    <property type="project" value="UniProtKB-KW"/>
</dbReference>